<feature type="transmembrane region" description="Helical" evidence="1">
    <location>
        <begin position="90"/>
        <end position="109"/>
    </location>
</feature>
<gene>
    <name evidence="2" type="ORF">GCM10012289_16860</name>
</gene>
<sequence>MRAKQWPLVFWAGVAVAEFGALRPEAGSPLRPATLAASAALVALGLLSVRAAALSEVARQRLRLAGYPVGALMLAHQFGPATYVTGLSRTGSLILYALAAVMAVWSHAWPSAPGKSLLIVSGLDPAGLRELLAGRTDDTVAVYRTDRVTDELRELESRYALVLVTGDEHDPRVKERISASGLRRQVPDIAEREVIVTGPRTFTRYVRGALDRLAVPPTQVRTGVKSRQRA</sequence>
<name>A0A917YUV0_9ACTN</name>
<keyword evidence="1" id="KW-0812">Transmembrane</keyword>
<evidence type="ECO:0000256" key="1">
    <source>
        <dbReference type="SAM" id="Phobius"/>
    </source>
</evidence>
<keyword evidence="1" id="KW-0472">Membrane</keyword>
<protein>
    <submittedName>
        <fullName evidence="2">Uncharacterized protein</fullName>
    </submittedName>
</protein>
<comment type="caution">
    <text evidence="2">The sequence shown here is derived from an EMBL/GenBank/DDBJ whole genome shotgun (WGS) entry which is preliminary data.</text>
</comment>
<accession>A0A917YUV0</accession>
<keyword evidence="1" id="KW-1133">Transmembrane helix</keyword>
<reference evidence="2" key="1">
    <citation type="journal article" date="2014" name="Int. J. Syst. Evol. Microbiol.">
        <title>Complete genome sequence of Corynebacterium casei LMG S-19264T (=DSM 44701T), isolated from a smear-ripened cheese.</title>
        <authorList>
            <consortium name="US DOE Joint Genome Institute (JGI-PGF)"/>
            <person name="Walter F."/>
            <person name="Albersmeier A."/>
            <person name="Kalinowski J."/>
            <person name="Ruckert C."/>
        </authorList>
    </citation>
    <scope>NUCLEOTIDE SEQUENCE</scope>
    <source>
        <strain evidence="2">CGMCC 4.7368</strain>
    </source>
</reference>
<keyword evidence="3" id="KW-1185">Reference proteome</keyword>
<dbReference type="SUPFAM" id="SSF52343">
    <property type="entry name" value="Ferredoxin reductase-like, C-terminal NADP-linked domain"/>
    <property type="match status" value="1"/>
</dbReference>
<evidence type="ECO:0000313" key="3">
    <source>
        <dbReference type="Proteomes" id="UP000646523"/>
    </source>
</evidence>
<evidence type="ECO:0000313" key="2">
    <source>
        <dbReference type="EMBL" id="GGO65357.1"/>
    </source>
</evidence>
<dbReference type="EMBL" id="BMNH01000003">
    <property type="protein sequence ID" value="GGO65357.1"/>
    <property type="molecule type" value="Genomic_DNA"/>
</dbReference>
<feature type="transmembrane region" description="Helical" evidence="1">
    <location>
        <begin position="33"/>
        <end position="52"/>
    </location>
</feature>
<reference evidence="2" key="2">
    <citation type="submission" date="2020-09" db="EMBL/GenBank/DDBJ databases">
        <authorList>
            <person name="Sun Q."/>
            <person name="Zhou Y."/>
        </authorList>
    </citation>
    <scope>NUCLEOTIDE SEQUENCE</scope>
    <source>
        <strain evidence="2">CGMCC 4.7368</strain>
    </source>
</reference>
<dbReference type="InterPro" id="IPR039261">
    <property type="entry name" value="FNR_nucleotide-bd"/>
</dbReference>
<dbReference type="AlphaFoldDB" id="A0A917YUV0"/>
<dbReference type="Proteomes" id="UP000646523">
    <property type="component" value="Unassembled WGS sequence"/>
</dbReference>
<proteinExistence type="predicted"/>
<organism evidence="2 3">
    <name type="scientific">Nonomuraea cavernae</name>
    <dbReference type="NCBI Taxonomy" id="2045107"/>
    <lineage>
        <taxon>Bacteria</taxon>
        <taxon>Bacillati</taxon>
        <taxon>Actinomycetota</taxon>
        <taxon>Actinomycetes</taxon>
        <taxon>Streptosporangiales</taxon>
        <taxon>Streptosporangiaceae</taxon>
        <taxon>Nonomuraea</taxon>
    </lineage>
</organism>
<dbReference type="Gene3D" id="3.40.50.80">
    <property type="entry name" value="Nucleotide-binding domain of ferredoxin-NADP reductase (FNR) module"/>
    <property type="match status" value="1"/>
</dbReference>